<feature type="repeat" description="TPR" evidence="3">
    <location>
        <begin position="220"/>
        <end position="253"/>
    </location>
</feature>
<dbReference type="Proteomes" id="UP000603434">
    <property type="component" value="Unassembled WGS sequence"/>
</dbReference>
<feature type="chain" id="PRO_5035180533" evidence="5">
    <location>
        <begin position="23"/>
        <end position="555"/>
    </location>
</feature>
<feature type="domain" description="Lcl C-terminal" evidence="6">
    <location>
        <begin position="429"/>
        <end position="492"/>
    </location>
</feature>
<feature type="coiled-coil region" evidence="4">
    <location>
        <begin position="135"/>
        <end position="162"/>
    </location>
</feature>
<dbReference type="Pfam" id="PF13181">
    <property type="entry name" value="TPR_8"/>
    <property type="match status" value="2"/>
</dbReference>
<dbReference type="Pfam" id="PF07603">
    <property type="entry name" value="Lcl_C"/>
    <property type="match status" value="1"/>
</dbReference>
<feature type="repeat" description="TPR" evidence="3">
    <location>
        <begin position="344"/>
        <end position="377"/>
    </location>
</feature>
<sequence>MKYLLRLSVLVFILVLPLSIQAEVKEIICEGTYNMGDGETPSVAESRALLQAKRVAIEQAGTYVVSYSKVKNLQLTEDEIKVMASGIMEVTELDKKRTVVGDGFHFWVRIKAIVNSDKMEDMAKKAKDKNSVEEYKNIQAAYDKSQKEIEELKKQLVIANGDQKKEVEIKIADDEKRFQANQWYEKGTGYYYGSAWKKDKEYDKALEAFTVAIAMDPSNGKAYALRGDCYRLEGNFTKAISDYKKAASLCSGDCLKQDKYGLVFLCMEMGGQYFHKKDYYSAIEAFSIPVNIYDNLTDQTYRDLNNLYKWRGLSYYSIGEYSRAVEDYNKAFSIARGLSNEEKGSVYTNRGVAYERLGRINNAIVDYQKACDLGNGTGCNNLQAFPKEKRERAERELAAEREKQLATVMRTFTATAIKEDGRFIAYDNGTVLDKRTNLMWAAKDNGSKISWASAKSYCENYRGGGYTDWRMPTQDELAKLYDKSKSRPDVCHNSSLYAIHVATELIDITCSATWAIESNSFPGDAYFSFEIGSPWYQPRDIEWSGVRALPVRSVR</sequence>
<dbReference type="InterPro" id="IPR011460">
    <property type="entry name" value="Lcl_C"/>
</dbReference>
<evidence type="ECO:0000256" key="1">
    <source>
        <dbReference type="ARBA" id="ARBA00022737"/>
    </source>
</evidence>
<feature type="repeat" description="TPR" evidence="3">
    <location>
        <begin position="305"/>
        <end position="338"/>
    </location>
</feature>
<evidence type="ECO:0000256" key="4">
    <source>
        <dbReference type="SAM" id="Coils"/>
    </source>
</evidence>
<dbReference type="PANTHER" id="PTHR44858">
    <property type="entry name" value="TETRATRICOPEPTIDE REPEAT PROTEIN 6"/>
    <property type="match status" value="1"/>
</dbReference>
<dbReference type="Pfam" id="PF13432">
    <property type="entry name" value="TPR_16"/>
    <property type="match status" value="1"/>
</dbReference>
<evidence type="ECO:0000313" key="8">
    <source>
        <dbReference type="Proteomes" id="UP000603434"/>
    </source>
</evidence>
<name>A0A8J6NX48_9BACT</name>
<evidence type="ECO:0000256" key="3">
    <source>
        <dbReference type="PROSITE-ProRule" id="PRU00339"/>
    </source>
</evidence>
<dbReference type="Gene3D" id="1.25.40.10">
    <property type="entry name" value="Tetratricopeptide repeat domain"/>
    <property type="match status" value="2"/>
</dbReference>
<dbReference type="PANTHER" id="PTHR44858:SF1">
    <property type="entry name" value="UDP-N-ACETYLGLUCOSAMINE--PEPTIDE N-ACETYLGLUCOSAMINYLTRANSFERASE SPINDLY-RELATED"/>
    <property type="match status" value="1"/>
</dbReference>
<dbReference type="PROSITE" id="PS50005">
    <property type="entry name" value="TPR"/>
    <property type="match status" value="4"/>
</dbReference>
<feature type="signal peptide" evidence="5">
    <location>
        <begin position="1"/>
        <end position="22"/>
    </location>
</feature>
<dbReference type="InterPro" id="IPR019734">
    <property type="entry name" value="TPR_rpt"/>
</dbReference>
<comment type="caution">
    <text evidence="7">The sequence shown here is derived from an EMBL/GenBank/DDBJ whole genome shotgun (WGS) entry which is preliminary data.</text>
</comment>
<dbReference type="SMART" id="SM00028">
    <property type="entry name" value="TPR"/>
    <property type="match status" value="5"/>
</dbReference>
<proteinExistence type="predicted"/>
<keyword evidence="1" id="KW-0677">Repeat</keyword>
<dbReference type="InterPro" id="IPR050498">
    <property type="entry name" value="Ycf3"/>
</dbReference>
<dbReference type="SUPFAM" id="SSF48452">
    <property type="entry name" value="TPR-like"/>
    <property type="match status" value="1"/>
</dbReference>
<dbReference type="InterPro" id="IPR011990">
    <property type="entry name" value="TPR-like_helical_dom_sf"/>
</dbReference>
<organism evidence="7 8">
    <name type="scientific">Candidatus Desulfatibia profunda</name>
    <dbReference type="NCBI Taxonomy" id="2841695"/>
    <lineage>
        <taxon>Bacteria</taxon>
        <taxon>Pseudomonadati</taxon>
        <taxon>Thermodesulfobacteriota</taxon>
        <taxon>Desulfobacteria</taxon>
        <taxon>Desulfobacterales</taxon>
        <taxon>Desulfobacterales incertae sedis</taxon>
        <taxon>Candidatus Desulfatibia</taxon>
    </lineage>
</organism>
<protein>
    <submittedName>
        <fullName evidence="7">DUF1566 domain-containing protein</fullName>
    </submittedName>
</protein>
<keyword evidence="5" id="KW-0732">Signal</keyword>
<evidence type="ECO:0000256" key="2">
    <source>
        <dbReference type="ARBA" id="ARBA00022803"/>
    </source>
</evidence>
<evidence type="ECO:0000259" key="6">
    <source>
        <dbReference type="Pfam" id="PF07603"/>
    </source>
</evidence>
<evidence type="ECO:0000256" key="5">
    <source>
        <dbReference type="SAM" id="SignalP"/>
    </source>
</evidence>
<feature type="repeat" description="TPR" evidence="3">
    <location>
        <begin position="186"/>
        <end position="219"/>
    </location>
</feature>
<accession>A0A8J6NX48</accession>
<keyword evidence="2 3" id="KW-0802">TPR repeat</keyword>
<reference evidence="7 8" key="1">
    <citation type="submission" date="2020-08" db="EMBL/GenBank/DDBJ databases">
        <title>Bridging the membrane lipid divide: bacteria of the FCB group superphylum have the potential to synthesize archaeal ether lipids.</title>
        <authorList>
            <person name="Villanueva L."/>
            <person name="Von Meijenfeldt F.A.B."/>
            <person name="Westbye A.B."/>
            <person name="Yadav S."/>
            <person name="Hopmans E.C."/>
            <person name="Dutilh B.E."/>
            <person name="Sinninghe Damste J.S."/>
        </authorList>
    </citation>
    <scope>NUCLEOTIDE SEQUENCE [LARGE SCALE GENOMIC DNA]</scope>
    <source>
        <strain evidence="7">NIOZ-UU30</strain>
    </source>
</reference>
<keyword evidence="4" id="KW-0175">Coiled coil</keyword>
<dbReference type="AlphaFoldDB" id="A0A8J6NX48"/>
<evidence type="ECO:0000313" key="7">
    <source>
        <dbReference type="EMBL" id="MBC8362338.1"/>
    </source>
</evidence>
<gene>
    <name evidence="7" type="ORF">H8E23_13180</name>
</gene>
<dbReference type="EMBL" id="JACNJH010000182">
    <property type="protein sequence ID" value="MBC8362338.1"/>
    <property type="molecule type" value="Genomic_DNA"/>
</dbReference>